<evidence type="ECO:0000256" key="9">
    <source>
        <dbReference type="HAMAP-Rule" id="MF_00303"/>
    </source>
</evidence>
<proteinExistence type="inferred from homology"/>
<name>A0A2S1LXG4_9SPIR</name>
<dbReference type="InterPro" id="IPR037041">
    <property type="entry name" value="Trigger_fac_C_sf"/>
</dbReference>
<dbReference type="HAMAP" id="MF_00303">
    <property type="entry name" value="Trigger_factor_Tig"/>
    <property type="match status" value="1"/>
</dbReference>
<dbReference type="SUPFAM" id="SSF54534">
    <property type="entry name" value="FKBP-like"/>
    <property type="match status" value="1"/>
</dbReference>
<dbReference type="GO" id="GO:0051301">
    <property type="term" value="P:cell division"/>
    <property type="evidence" value="ECO:0007669"/>
    <property type="project" value="UniProtKB-KW"/>
</dbReference>
<evidence type="ECO:0000259" key="11">
    <source>
        <dbReference type="Pfam" id="PF05698"/>
    </source>
</evidence>
<keyword evidence="7 9" id="KW-0413">Isomerase</keyword>
<comment type="similarity">
    <text evidence="2 9">Belongs to the FKBP-type PPIase family. Tig subfamily.</text>
</comment>
<feature type="domain" description="Trigger factor C-terminal" evidence="11">
    <location>
        <begin position="269"/>
        <end position="426"/>
    </location>
</feature>
<accession>A0A2S1LXG4</accession>
<evidence type="ECO:0000313" key="12">
    <source>
        <dbReference type="EMBL" id="AWG42970.1"/>
    </source>
</evidence>
<evidence type="ECO:0000256" key="3">
    <source>
        <dbReference type="ARBA" id="ARBA00013194"/>
    </source>
</evidence>
<keyword evidence="6 9" id="KW-0143">Chaperone</keyword>
<dbReference type="GO" id="GO:0005737">
    <property type="term" value="C:cytoplasm"/>
    <property type="evidence" value="ECO:0007669"/>
    <property type="project" value="UniProtKB-SubCell"/>
</dbReference>
<dbReference type="InterPro" id="IPR008880">
    <property type="entry name" value="Trigger_fac_C"/>
</dbReference>
<dbReference type="RefSeq" id="WP_108729369.1">
    <property type="nucleotide sequence ID" value="NZ_CP025785.1"/>
</dbReference>
<dbReference type="EMBL" id="CP025785">
    <property type="protein sequence ID" value="AWG42970.1"/>
    <property type="molecule type" value="Genomic_DNA"/>
</dbReference>
<evidence type="ECO:0000256" key="4">
    <source>
        <dbReference type="ARBA" id="ARBA00016902"/>
    </source>
</evidence>
<evidence type="ECO:0000256" key="6">
    <source>
        <dbReference type="ARBA" id="ARBA00023186"/>
    </source>
</evidence>
<reference evidence="12 13" key="1">
    <citation type="submission" date="2018-01" db="EMBL/GenBank/DDBJ databases">
        <title>Genome sequence of Borrelia tachyglossi.</title>
        <authorList>
            <person name="Gofton A.W."/>
        </authorList>
    </citation>
    <scope>NUCLEOTIDE SEQUENCE [LARGE SCALE GENOMIC DNA]</scope>
    <source>
        <strain evidence="12 13">Bc-F10-1268</strain>
    </source>
</reference>
<feature type="domain" description="Trigger factor ribosome-binding bacterial" evidence="10">
    <location>
        <begin position="6"/>
        <end position="148"/>
    </location>
</feature>
<dbReference type="Proteomes" id="UP000244655">
    <property type="component" value="Chromosome"/>
</dbReference>
<dbReference type="GO" id="GO:0015031">
    <property type="term" value="P:protein transport"/>
    <property type="evidence" value="ECO:0007669"/>
    <property type="project" value="UniProtKB-UniRule"/>
</dbReference>
<evidence type="ECO:0000256" key="2">
    <source>
        <dbReference type="ARBA" id="ARBA00005464"/>
    </source>
</evidence>
<sequence>MILSNSVKLLSDSKVEAVIRISREFVKNKYNEFLRDYSTRLKVQGFRVGKIPFSIIESKYSSNLKALTMEKIIHKSLEEFFKSATYKPLGYAVPKVIDEKLEIDFEKDFEFTVIYETYPEFEIPDISHILVEIPEVVVSDSDVEDELRLLQIENSIVVEDKGDVKRDSIVKVDFVELDDSLGEILTTKRQDFVFTVGESNNYYGFDEDIIGMKRHEEKIIEKTYGVDYKFSELVGSLKRLKITIKDIKKRDIPDLDDDFAKDINDSFNTLEELKEHIRKNMLTMTKEKQKSLKLSKLLSDVSERLSIEIPPAMFEAELKNVLNEFSKQNKISLEQLGNSLQSLEGFGDDIFRDNVLKNLKSKLILQKMVDDDIEEVTDVDLDKELARQAENTKMELSEVRRFYEEKNLLGILKDEIKEQRVKSKILNDVKEVKLKKIAFREFISYKIGE</sequence>
<evidence type="ECO:0000259" key="10">
    <source>
        <dbReference type="Pfam" id="PF05697"/>
    </source>
</evidence>
<dbReference type="NCBIfam" id="TIGR00115">
    <property type="entry name" value="tig"/>
    <property type="match status" value="1"/>
</dbReference>
<protein>
    <recommendedName>
        <fullName evidence="4 9">Trigger factor</fullName>
        <shortName evidence="9">TF</shortName>
        <ecNumber evidence="3 9">5.2.1.8</ecNumber>
    </recommendedName>
    <alternativeName>
        <fullName evidence="8 9">PPIase</fullName>
    </alternativeName>
</protein>
<dbReference type="GO" id="GO:0003755">
    <property type="term" value="F:peptidyl-prolyl cis-trans isomerase activity"/>
    <property type="evidence" value="ECO:0007669"/>
    <property type="project" value="UniProtKB-UniRule"/>
</dbReference>
<dbReference type="GO" id="GO:0006457">
    <property type="term" value="P:protein folding"/>
    <property type="evidence" value="ECO:0007669"/>
    <property type="project" value="UniProtKB-UniRule"/>
</dbReference>
<gene>
    <name evidence="9" type="primary">tig</name>
    <name evidence="12" type="ORF">CR532_03190</name>
</gene>
<dbReference type="SUPFAM" id="SSF102735">
    <property type="entry name" value="Trigger factor ribosome-binding domain"/>
    <property type="match status" value="1"/>
</dbReference>
<dbReference type="Pfam" id="PF05698">
    <property type="entry name" value="Trigger_C"/>
    <property type="match status" value="1"/>
</dbReference>
<keyword evidence="5 9" id="KW-0697">Rotamase</keyword>
<comment type="subcellular location">
    <subcellularLocation>
        <location evidence="9">Cytoplasm</location>
    </subcellularLocation>
    <text evidence="9">About half TF is bound to the ribosome near the polypeptide exit tunnel while the other half is free in the cytoplasm.</text>
</comment>
<comment type="function">
    <text evidence="9">Involved in protein export. Acts as a chaperone by maintaining the newly synthesized protein in an open conformation. Functions as a peptidyl-prolyl cis-trans isomerase.</text>
</comment>
<dbReference type="InterPro" id="IPR005215">
    <property type="entry name" value="Trig_fac"/>
</dbReference>
<dbReference type="Pfam" id="PF05697">
    <property type="entry name" value="Trigger_N"/>
    <property type="match status" value="1"/>
</dbReference>
<evidence type="ECO:0000256" key="8">
    <source>
        <dbReference type="ARBA" id="ARBA00029986"/>
    </source>
</evidence>
<dbReference type="InterPro" id="IPR046357">
    <property type="entry name" value="PPIase_dom_sf"/>
</dbReference>
<comment type="catalytic activity">
    <reaction evidence="1 9">
        <text>[protein]-peptidylproline (omega=180) = [protein]-peptidylproline (omega=0)</text>
        <dbReference type="Rhea" id="RHEA:16237"/>
        <dbReference type="Rhea" id="RHEA-COMP:10747"/>
        <dbReference type="Rhea" id="RHEA-COMP:10748"/>
        <dbReference type="ChEBI" id="CHEBI:83833"/>
        <dbReference type="ChEBI" id="CHEBI:83834"/>
        <dbReference type="EC" id="5.2.1.8"/>
    </reaction>
</comment>
<keyword evidence="13" id="KW-1185">Reference proteome</keyword>
<keyword evidence="9" id="KW-0131">Cell cycle</keyword>
<dbReference type="AlphaFoldDB" id="A0A2S1LXG4"/>
<evidence type="ECO:0000256" key="1">
    <source>
        <dbReference type="ARBA" id="ARBA00000971"/>
    </source>
</evidence>
<evidence type="ECO:0000313" key="13">
    <source>
        <dbReference type="Proteomes" id="UP000244655"/>
    </source>
</evidence>
<dbReference type="Gene3D" id="3.10.50.40">
    <property type="match status" value="1"/>
</dbReference>
<evidence type="ECO:0000256" key="7">
    <source>
        <dbReference type="ARBA" id="ARBA00023235"/>
    </source>
</evidence>
<dbReference type="OrthoDB" id="9767721at2"/>
<dbReference type="SUPFAM" id="SSF109998">
    <property type="entry name" value="Triger factor/SurA peptide-binding domain-like"/>
    <property type="match status" value="1"/>
</dbReference>
<dbReference type="EC" id="5.2.1.8" evidence="3 9"/>
<organism evidence="12 13">
    <name type="scientific">Candidatus Borreliella tachyglossi</name>
    <dbReference type="NCBI Taxonomy" id="1964448"/>
    <lineage>
        <taxon>Bacteria</taxon>
        <taxon>Pseudomonadati</taxon>
        <taxon>Spirochaetota</taxon>
        <taxon>Spirochaetia</taxon>
        <taxon>Spirochaetales</taxon>
        <taxon>Borreliaceae</taxon>
        <taxon>Borreliella</taxon>
    </lineage>
</organism>
<keyword evidence="9" id="KW-0963">Cytoplasm</keyword>
<dbReference type="Gene3D" id="1.10.3120.10">
    <property type="entry name" value="Trigger factor, C-terminal domain"/>
    <property type="match status" value="1"/>
</dbReference>
<comment type="domain">
    <text evidence="9">Consists of 3 domains; the N-terminus binds the ribosome, the middle domain has PPIase activity, while the C-terminus has intrinsic chaperone activity on its own.</text>
</comment>
<dbReference type="InterPro" id="IPR036611">
    <property type="entry name" value="Trigger_fac_ribosome-bd_sf"/>
</dbReference>
<dbReference type="Gene3D" id="3.30.70.1050">
    <property type="entry name" value="Trigger factor ribosome-binding domain"/>
    <property type="match status" value="1"/>
</dbReference>
<dbReference type="PIRSF" id="PIRSF003095">
    <property type="entry name" value="Trigger_factor"/>
    <property type="match status" value="1"/>
</dbReference>
<dbReference type="InterPro" id="IPR008881">
    <property type="entry name" value="Trigger_fac_ribosome-bd_bac"/>
</dbReference>
<evidence type="ECO:0000256" key="5">
    <source>
        <dbReference type="ARBA" id="ARBA00023110"/>
    </source>
</evidence>
<keyword evidence="9" id="KW-0132">Cell division</keyword>
<dbReference type="InterPro" id="IPR027304">
    <property type="entry name" value="Trigger_fact/SurA_dom_sf"/>
</dbReference>